<sequence>MLQKLQKFANELAVAKNQNTQLKFKFDYQVKKPAMKKEKRDCYAIKAGMLELFSEDDLVYGVLSKQGLRNSVIARKQLDEEKLGKIEGVAK</sequence>
<organism evidence="1 2">
    <name type="scientific">Hypsibius exemplaris</name>
    <name type="common">Freshwater tardigrade</name>
    <dbReference type="NCBI Taxonomy" id="2072580"/>
    <lineage>
        <taxon>Eukaryota</taxon>
        <taxon>Metazoa</taxon>
        <taxon>Ecdysozoa</taxon>
        <taxon>Tardigrada</taxon>
        <taxon>Eutardigrada</taxon>
        <taxon>Parachela</taxon>
        <taxon>Hypsibioidea</taxon>
        <taxon>Hypsibiidae</taxon>
        <taxon>Hypsibius</taxon>
    </lineage>
</organism>
<dbReference type="OrthoDB" id="10660471at2759"/>
<evidence type="ECO:0000313" key="1">
    <source>
        <dbReference type="EMBL" id="OQV15781.1"/>
    </source>
</evidence>
<evidence type="ECO:0000313" key="2">
    <source>
        <dbReference type="Proteomes" id="UP000192578"/>
    </source>
</evidence>
<comment type="caution">
    <text evidence="1">The sequence shown here is derived from an EMBL/GenBank/DDBJ whole genome shotgun (WGS) entry which is preliminary data.</text>
</comment>
<name>A0A1W0WKN8_HYPEX</name>
<gene>
    <name evidence="1" type="ORF">BV898_10034</name>
</gene>
<dbReference type="EMBL" id="MTYJ01000082">
    <property type="protein sequence ID" value="OQV15781.1"/>
    <property type="molecule type" value="Genomic_DNA"/>
</dbReference>
<dbReference type="Proteomes" id="UP000192578">
    <property type="component" value="Unassembled WGS sequence"/>
</dbReference>
<proteinExistence type="predicted"/>
<dbReference type="AlphaFoldDB" id="A0A1W0WKN8"/>
<accession>A0A1W0WKN8</accession>
<keyword evidence="2" id="KW-1185">Reference proteome</keyword>
<reference evidence="2" key="1">
    <citation type="submission" date="2017-01" db="EMBL/GenBank/DDBJ databases">
        <title>Comparative genomics of anhydrobiosis in the tardigrade Hypsibius dujardini.</title>
        <authorList>
            <person name="Yoshida Y."/>
            <person name="Koutsovoulos G."/>
            <person name="Laetsch D."/>
            <person name="Stevens L."/>
            <person name="Kumar S."/>
            <person name="Horikawa D."/>
            <person name="Ishino K."/>
            <person name="Komine S."/>
            <person name="Tomita M."/>
            <person name="Blaxter M."/>
            <person name="Arakawa K."/>
        </authorList>
    </citation>
    <scope>NUCLEOTIDE SEQUENCE [LARGE SCALE GENOMIC DNA]</scope>
    <source>
        <strain evidence="2">Z151</strain>
    </source>
</reference>
<protein>
    <submittedName>
        <fullName evidence="1">Uncharacterized protein</fullName>
    </submittedName>
</protein>